<dbReference type="OrthoDB" id="8653364at2"/>
<dbReference type="GO" id="GO:0016616">
    <property type="term" value="F:oxidoreductase activity, acting on the CH-OH group of donors, NAD or NADP as acceptor"/>
    <property type="evidence" value="ECO:0007669"/>
    <property type="project" value="TreeGrafter"/>
</dbReference>
<dbReference type="STRING" id="1926881.BTJ39_17665"/>
<dbReference type="EMBL" id="MRUL01000014">
    <property type="protein sequence ID" value="OON38683.1"/>
    <property type="molecule type" value="Genomic_DNA"/>
</dbReference>
<proteinExistence type="inferred from homology"/>
<sequence length="249" mass="26475">MFAEVFHHGLFAGKTVLVSGGSSGIGLEIARGFSRLGATTIASGSSAQKLASRRQDAADRAIEFRLIDVSDGQQVDAALKDLPRLDVLVNAAGIARPEAEYQQETFMQVMEVNLNSVMRLSQQVMPQLLASRGSIVNVASMLSYLADALVPAYCASKSGVTGLTRALAHRYGPQGVRVNAVAPGYHKTDMTQPLWRDPAAAEHISNRTALKRWGRAEDLVGAVLFLSSDAAQYITGAVLPVDGGYVSGM</sequence>
<dbReference type="InterPro" id="IPR036291">
    <property type="entry name" value="NAD(P)-bd_dom_sf"/>
</dbReference>
<dbReference type="PRINTS" id="PR00081">
    <property type="entry name" value="GDHRDH"/>
</dbReference>
<evidence type="ECO:0000256" key="1">
    <source>
        <dbReference type="ARBA" id="ARBA00006484"/>
    </source>
</evidence>
<dbReference type="SUPFAM" id="SSF51735">
    <property type="entry name" value="NAD(P)-binding Rossmann-fold domains"/>
    <property type="match status" value="1"/>
</dbReference>
<dbReference type="AlphaFoldDB" id="A0A1S8YIZ5"/>
<dbReference type="PROSITE" id="PS00061">
    <property type="entry name" value="ADH_SHORT"/>
    <property type="match status" value="1"/>
</dbReference>
<keyword evidence="3" id="KW-1185">Reference proteome</keyword>
<dbReference type="RefSeq" id="WP_078004007.1">
    <property type="nucleotide sequence ID" value="NZ_MRUL01000014.1"/>
</dbReference>
<name>A0A1S8YIZ5_9GAMM</name>
<comment type="similarity">
    <text evidence="1">Belongs to the short-chain dehydrogenases/reductases (SDR) family.</text>
</comment>
<dbReference type="InterPro" id="IPR020904">
    <property type="entry name" value="Sc_DH/Rdtase_CS"/>
</dbReference>
<evidence type="ECO:0000313" key="3">
    <source>
        <dbReference type="Proteomes" id="UP000190667"/>
    </source>
</evidence>
<dbReference type="Proteomes" id="UP000190667">
    <property type="component" value="Unassembled WGS sequence"/>
</dbReference>
<organism evidence="2 3">
    <name type="scientific">Izhakiella australiensis</name>
    <dbReference type="NCBI Taxonomy" id="1926881"/>
    <lineage>
        <taxon>Bacteria</taxon>
        <taxon>Pseudomonadati</taxon>
        <taxon>Pseudomonadota</taxon>
        <taxon>Gammaproteobacteria</taxon>
        <taxon>Enterobacterales</taxon>
        <taxon>Erwiniaceae</taxon>
        <taxon>Izhakiella</taxon>
    </lineage>
</organism>
<protein>
    <submittedName>
        <fullName evidence="2">Oxidoreductase</fullName>
    </submittedName>
</protein>
<gene>
    <name evidence="2" type="ORF">BTJ39_17665</name>
</gene>
<dbReference type="InterPro" id="IPR002347">
    <property type="entry name" value="SDR_fam"/>
</dbReference>
<accession>A0A1S8YIZ5</accession>
<dbReference type="Gene3D" id="3.40.50.720">
    <property type="entry name" value="NAD(P)-binding Rossmann-like Domain"/>
    <property type="match status" value="1"/>
</dbReference>
<dbReference type="Pfam" id="PF13561">
    <property type="entry name" value="adh_short_C2"/>
    <property type="match status" value="1"/>
</dbReference>
<dbReference type="FunFam" id="3.40.50.720:FF:000084">
    <property type="entry name" value="Short-chain dehydrogenase reductase"/>
    <property type="match status" value="1"/>
</dbReference>
<dbReference type="PANTHER" id="PTHR42760">
    <property type="entry name" value="SHORT-CHAIN DEHYDROGENASES/REDUCTASES FAMILY MEMBER"/>
    <property type="match status" value="1"/>
</dbReference>
<dbReference type="PRINTS" id="PR00080">
    <property type="entry name" value="SDRFAMILY"/>
</dbReference>
<reference evidence="2 3" key="1">
    <citation type="submission" date="2016-12" db="EMBL/GenBank/DDBJ databases">
        <title>Izhakiella australiana sp. nov. of genus Izhakiella isolated from Australian desert.</title>
        <authorList>
            <person name="Ji M."/>
        </authorList>
    </citation>
    <scope>NUCLEOTIDE SEQUENCE [LARGE SCALE GENOMIC DNA]</scope>
    <source>
        <strain evidence="2 3">D4N98</strain>
    </source>
</reference>
<comment type="caution">
    <text evidence="2">The sequence shown here is derived from an EMBL/GenBank/DDBJ whole genome shotgun (WGS) entry which is preliminary data.</text>
</comment>
<evidence type="ECO:0000313" key="2">
    <source>
        <dbReference type="EMBL" id="OON38683.1"/>
    </source>
</evidence>